<protein>
    <submittedName>
        <fullName evidence="3">Putative membrane protein</fullName>
    </submittedName>
</protein>
<organism evidence="3">
    <name type="scientific">uncultured Nocardioides sp</name>
    <dbReference type="NCBI Taxonomy" id="198441"/>
    <lineage>
        <taxon>Bacteria</taxon>
        <taxon>Bacillati</taxon>
        <taxon>Actinomycetota</taxon>
        <taxon>Actinomycetes</taxon>
        <taxon>Propionibacteriales</taxon>
        <taxon>Nocardioidaceae</taxon>
        <taxon>Nocardioides</taxon>
        <taxon>environmental samples</taxon>
    </lineage>
</organism>
<evidence type="ECO:0000256" key="1">
    <source>
        <dbReference type="SAM" id="Phobius"/>
    </source>
</evidence>
<sequence length="146" mass="15941">MAGPEAVSLPHTWRPFGARIAVIVLGVMLVLLCTFAWFGFDPEVRAKFTLFQRSTLVFLGLLAGSVGYALTRSRVVATEQGLLVVNGYRRHHYEWAEVVSVHLPPGAPWATVDLADGTTASLLAIQGSDGERARDAVRALRLLIDR</sequence>
<feature type="domain" description="Low molecular weight protein antigen 6 PH" evidence="2">
    <location>
        <begin position="72"/>
        <end position="141"/>
    </location>
</feature>
<keyword evidence="1" id="KW-0472">Membrane</keyword>
<dbReference type="EMBL" id="CADCUN010000164">
    <property type="protein sequence ID" value="CAA9390739.1"/>
    <property type="molecule type" value="Genomic_DNA"/>
</dbReference>
<feature type="transmembrane region" description="Helical" evidence="1">
    <location>
        <begin position="50"/>
        <end position="70"/>
    </location>
</feature>
<dbReference type="InterPro" id="IPR019692">
    <property type="entry name" value="CFP-6_PH"/>
</dbReference>
<keyword evidence="1" id="KW-1133">Transmembrane helix</keyword>
<reference evidence="3" key="1">
    <citation type="submission" date="2020-02" db="EMBL/GenBank/DDBJ databases">
        <authorList>
            <person name="Meier V. D."/>
        </authorList>
    </citation>
    <scope>NUCLEOTIDE SEQUENCE</scope>
    <source>
        <strain evidence="3">AVDCRST_MAG60</strain>
    </source>
</reference>
<proteinExistence type="predicted"/>
<name>A0A6J4NLE3_9ACTN</name>
<feature type="transmembrane region" description="Helical" evidence="1">
    <location>
        <begin position="20"/>
        <end position="38"/>
    </location>
</feature>
<dbReference type="Pfam" id="PF10756">
    <property type="entry name" value="bPH_6"/>
    <property type="match status" value="1"/>
</dbReference>
<gene>
    <name evidence="3" type="ORF">AVDCRST_MAG60-1517</name>
</gene>
<dbReference type="AlphaFoldDB" id="A0A6J4NLE3"/>
<evidence type="ECO:0000313" key="3">
    <source>
        <dbReference type="EMBL" id="CAA9390739.1"/>
    </source>
</evidence>
<keyword evidence="1" id="KW-0812">Transmembrane</keyword>
<accession>A0A6J4NLE3</accession>
<evidence type="ECO:0000259" key="2">
    <source>
        <dbReference type="Pfam" id="PF10756"/>
    </source>
</evidence>